<evidence type="ECO:0000313" key="3">
    <source>
        <dbReference type="Proteomes" id="UP000781958"/>
    </source>
</evidence>
<feature type="domain" description="NAD-dependent epimerase/dehydratase" evidence="1">
    <location>
        <begin position="3"/>
        <end position="229"/>
    </location>
</feature>
<dbReference type="Pfam" id="PF01370">
    <property type="entry name" value="Epimerase"/>
    <property type="match status" value="1"/>
</dbReference>
<dbReference type="Proteomes" id="UP000781958">
    <property type="component" value="Unassembled WGS sequence"/>
</dbReference>
<dbReference type="InterPro" id="IPR001509">
    <property type="entry name" value="Epimerase_deHydtase"/>
</dbReference>
<keyword evidence="2" id="KW-0560">Oxidoreductase</keyword>
<dbReference type="NCBIfam" id="TIGR03466">
    <property type="entry name" value="HpnA"/>
    <property type="match status" value="1"/>
</dbReference>
<dbReference type="Gene3D" id="3.40.50.720">
    <property type="entry name" value="NAD(P)-binding Rossmann-like Domain"/>
    <property type="match status" value="1"/>
</dbReference>
<accession>A0ABS4SHL1</accession>
<name>A0ABS4SHL1_9PROT</name>
<dbReference type="EMBL" id="JAGINP010000004">
    <property type="protein sequence ID" value="MBP2291679.1"/>
    <property type="molecule type" value="Genomic_DNA"/>
</dbReference>
<dbReference type="CDD" id="cd05228">
    <property type="entry name" value="AR_FR_like_1_SDR_e"/>
    <property type="match status" value="1"/>
</dbReference>
<dbReference type="SUPFAM" id="SSF51735">
    <property type="entry name" value="NAD(P)-binding Rossmann-fold domains"/>
    <property type="match status" value="1"/>
</dbReference>
<dbReference type="InterPro" id="IPR051783">
    <property type="entry name" value="NAD(P)-dependent_oxidoreduct"/>
</dbReference>
<dbReference type="PANTHER" id="PTHR48079">
    <property type="entry name" value="PROTEIN YEEZ"/>
    <property type="match status" value="1"/>
</dbReference>
<dbReference type="EC" id="1.1.1.219" evidence="2"/>
<proteinExistence type="predicted"/>
<sequence>MTVLVTGATGFVGSAVARRLLAEGLAVRTLVRRGTDRRNLEGLDVEVVEGDLLDEPSLRRAVAGCEALFHVAADYRLWVPDPERMRRINVDGTRALMLAALDAGVPRIVHTSSVATLGIVPGGVADEETPSTLDDMIGPYKRTKFLGEREVHRLIAERDLPAVIVNPSTPVGPRDIRPTPTGRMIADAAAGRMPAYVDTGLNIVHVDDVAEGHWQAFRTGEVGQRYVLGGENLMLRDILAVIATLVGRTPPVIRLPHRALIPLAYAMEAFARVSRANAEPLMTVDGVRLSQKRMFFSSAKAEAKLGYRPRPAGEALADAVAWFRGR</sequence>
<comment type="caution">
    <text evidence="2">The sequence shown here is derived from an EMBL/GenBank/DDBJ whole genome shotgun (WGS) entry which is preliminary data.</text>
</comment>
<organism evidence="2 3">
    <name type="scientific">Azospirillum rugosum</name>
    <dbReference type="NCBI Taxonomy" id="416170"/>
    <lineage>
        <taxon>Bacteria</taxon>
        <taxon>Pseudomonadati</taxon>
        <taxon>Pseudomonadota</taxon>
        <taxon>Alphaproteobacteria</taxon>
        <taxon>Rhodospirillales</taxon>
        <taxon>Azospirillaceae</taxon>
        <taxon>Azospirillum</taxon>
    </lineage>
</organism>
<protein>
    <submittedName>
        <fullName evidence="2">Dihydroflavonol-4-reductase</fullName>
        <ecNumber evidence="2">1.1.1.219</ecNumber>
    </submittedName>
</protein>
<gene>
    <name evidence="2" type="ORF">J2851_001428</name>
</gene>
<reference evidence="2 3" key="1">
    <citation type="submission" date="2021-03" db="EMBL/GenBank/DDBJ databases">
        <title>Genomic Encyclopedia of Type Strains, Phase III (KMG-III): the genomes of soil and plant-associated and newly described type strains.</title>
        <authorList>
            <person name="Whitman W."/>
        </authorList>
    </citation>
    <scope>NUCLEOTIDE SEQUENCE [LARGE SCALE GENOMIC DNA]</scope>
    <source>
        <strain evidence="2 3">IMMIB AFH-6</strain>
    </source>
</reference>
<dbReference type="InterPro" id="IPR017829">
    <property type="entry name" value="Hopanoid-assoc_sugar_epimerase"/>
</dbReference>
<dbReference type="GO" id="GO:0045552">
    <property type="term" value="F:dihydroflavanol 4-reductase activity"/>
    <property type="evidence" value="ECO:0007669"/>
    <property type="project" value="UniProtKB-EC"/>
</dbReference>
<evidence type="ECO:0000259" key="1">
    <source>
        <dbReference type="Pfam" id="PF01370"/>
    </source>
</evidence>
<dbReference type="InterPro" id="IPR036291">
    <property type="entry name" value="NAD(P)-bd_dom_sf"/>
</dbReference>
<evidence type="ECO:0000313" key="2">
    <source>
        <dbReference type="EMBL" id="MBP2291679.1"/>
    </source>
</evidence>
<dbReference type="RefSeq" id="WP_209765237.1">
    <property type="nucleotide sequence ID" value="NZ_JAGINP010000004.1"/>
</dbReference>
<keyword evidence="3" id="KW-1185">Reference proteome</keyword>
<dbReference type="PANTHER" id="PTHR48079:SF6">
    <property type="entry name" value="NAD(P)-BINDING DOMAIN-CONTAINING PROTEIN-RELATED"/>
    <property type="match status" value="1"/>
</dbReference>